<dbReference type="KEGG" id="lhb:D1010_15470"/>
<dbReference type="RefSeq" id="WP_152261473.1">
    <property type="nucleotide sequence ID" value="NZ_CP045143.1"/>
</dbReference>
<keyword evidence="1" id="KW-1133">Transmembrane helix</keyword>
<protein>
    <submittedName>
        <fullName evidence="2">Uncharacterized protein</fullName>
    </submittedName>
</protein>
<dbReference type="Proteomes" id="UP000326779">
    <property type="component" value="Chromosome"/>
</dbReference>
<feature type="transmembrane region" description="Helical" evidence="1">
    <location>
        <begin position="272"/>
        <end position="294"/>
    </location>
</feature>
<evidence type="ECO:0000256" key="1">
    <source>
        <dbReference type="SAM" id="Phobius"/>
    </source>
</evidence>
<dbReference type="EMBL" id="CP045143">
    <property type="protein sequence ID" value="QFR24661.1"/>
    <property type="molecule type" value="Genomic_DNA"/>
</dbReference>
<feature type="transmembrane region" description="Helical" evidence="1">
    <location>
        <begin position="186"/>
        <end position="208"/>
    </location>
</feature>
<dbReference type="AlphaFoldDB" id="A0A5P8M9H1"/>
<reference evidence="2 3" key="1">
    <citation type="submission" date="2019-10" db="EMBL/GenBank/DDBJ databases">
        <title>The completed genome of Lactobacillus harbinensis M1.</title>
        <authorList>
            <person name="Zheng Y."/>
        </authorList>
    </citation>
    <scope>NUCLEOTIDE SEQUENCE [LARGE SCALE GENOMIC DNA]</scope>
    <source>
        <strain evidence="2 3">M1</strain>
    </source>
</reference>
<name>A0A5P8M9H1_9LACO</name>
<evidence type="ECO:0000313" key="2">
    <source>
        <dbReference type="EMBL" id="QFR24661.1"/>
    </source>
</evidence>
<feature type="transmembrane region" description="Helical" evidence="1">
    <location>
        <begin position="229"/>
        <end position="252"/>
    </location>
</feature>
<proteinExistence type="predicted"/>
<gene>
    <name evidence="2" type="ORF">D1010_15470</name>
</gene>
<evidence type="ECO:0000313" key="3">
    <source>
        <dbReference type="Proteomes" id="UP000326779"/>
    </source>
</evidence>
<keyword evidence="1" id="KW-0812">Transmembrane</keyword>
<keyword evidence="1" id="KW-0472">Membrane</keyword>
<feature type="transmembrane region" description="Helical" evidence="1">
    <location>
        <begin position="34"/>
        <end position="51"/>
    </location>
</feature>
<organism evidence="2 3">
    <name type="scientific">Schleiferilactobacillus harbinensis</name>
    <dbReference type="NCBI Taxonomy" id="304207"/>
    <lineage>
        <taxon>Bacteria</taxon>
        <taxon>Bacillati</taxon>
        <taxon>Bacillota</taxon>
        <taxon>Bacilli</taxon>
        <taxon>Lactobacillales</taxon>
        <taxon>Lactobacillaceae</taxon>
        <taxon>Schleiferilactobacillus</taxon>
    </lineage>
</organism>
<feature type="transmembrane region" description="Helical" evidence="1">
    <location>
        <begin position="160"/>
        <end position="180"/>
    </location>
</feature>
<feature type="transmembrane region" description="Helical" evidence="1">
    <location>
        <begin position="12"/>
        <end position="28"/>
    </location>
</feature>
<sequence>MQRIWRRLGRGTAVLFLFMAVPFIQGFTAMGEKIGILVLETLVALPLIWPVRRRNYGLPAALSLWRRIEHLEFIVVTDNTNQLDQEKRREFAQMVRETRPLVTAFYAAGNWLSMVFYFLRLPVVGNLVISATWVIVLLALVIIYLVNASRVFNQHLLRRFLGLQLVVPLTLLWGLLITGVMRSNSYHYLMIYYLLLSVAVTAAIIYIIPNYQLRVLTNYTPVLNATTTVIMFVVTEFGTDIIKALIIGMGQLSGNSGVLLKAMFGAGTIPAIKTVLTLVSMIFLISGNIVALFINRHRVASETQLRTLLVSRPTVITPELYHELQAIVYHGSIYSTLYLASNPPLDSAIRDYERTNGNISRG</sequence>
<feature type="transmembrane region" description="Helical" evidence="1">
    <location>
        <begin position="125"/>
        <end position="148"/>
    </location>
</feature>
<feature type="transmembrane region" description="Helical" evidence="1">
    <location>
        <begin position="101"/>
        <end position="119"/>
    </location>
</feature>
<accession>A0A5P8M9H1</accession>